<dbReference type="PANTHER" id="PTHR43855:SF1">
    <property type="entry name" value="THIOSULFATE SULFURTRANSFERASE"/>
    <property type="match status" value="1"/>
</dbReference>
<dbReference type="InterPro" id="IPR001307">
    <property type="entry name" value="Thiosulphate_STrfase_CS"/>
</dbReference>
<feature type="domain" description="Rhodanese" evidence="2">
    <location>
        <begin position="16"/>
        <end position="127"/>
    </location>
</feature>
<comment type="caution">
    <text evidence="3">The sequence shown here is derived from an EMBL/GenBank/DDBJ whole genome shotgun (WGS) entry which is preliminary data.</text>
</comment>
<reference evidence="4" key="1">
    <citation type="journal article" date="2021" name="ISME J.">
        <title>Evolutionary origin and ecological implication of a unique nif island in free-living Bradyrhizobium lineages.</title>
        <authorList>
            <person name="Tao J."/>
        </authorList>
    </citation>
    <scope>NUCLEOTIDE SEQUENCE [LARGE SCALE GENOMIC DNA]</scope>
    <source>
        <strain evidence="4">SZCCT0094</strain>
    </source>
</reference>
<gene>
    <name evidence="3" type="ORF">JQ619_17420</name>
</gene>
<dbReference type="InterPro" id="IPR001763">
    <property type="entry name" value="Rhodanese-like_dom"/>
</dbReference>
<name>A0ABS5G899_9BRAD</name>
<dbReference type="RefSeq" id="WP_012045350.1">
    <property type="nucleotide sequence ID" value="NZ_JABFDP010000019.1"/>
</dbReference>
<keyword evidence="4" id="KW-1185">Reference proteome</keyword>
<evidence type="ECO:0000259" key="2">
    <source>
        <dbReference type="PROSITE" id="PS50206"/>
    </source>
</evidence>
<protein>
    <submittedName>
        <fullName evidence="3">Sulfurtransferase</fullName>
    </submittedName>
</protein>
<dbReference type="PANTHER" id="PTHR43855">
    <property type="entry name" value="THIOSULFATE SULFURTRANSFERASE"/>
    <property type="match status" value="1"/>
</dbReference>
<dbReference type="PROSITE" id="PS00380">
    <property type="entry name" value="RHODANESE_1"/>
    <property type="match status" value="1"/>
</dbReference>
<evidence type="ECO:0000313" key="4">
    <source>
        <dbReference type="Proteomes" id="UP001314635"/>
    </source>
</evidence>
<dbReference type="InterPro" id="IPR036873">
    <property type="entry name" value="Rhodanese-like_dom_sf"/>
</dbReference>
<dbReference type="EMBL" id="JAFCLK010000015">
    <property type="protein sequence ID" value="MBR1137550.1"/>
    <property type="molecule type" value="Genomic_DNA"/>
</dbReference>
<dbReference type="InterPro" id="IPR051126">
    <property type="entry name" value="Thiosulfate_sulfurtransferase"/>
</dbReference>
<organism evidence="3 4">
    <name type="scientific">Bradyrhizobium denitrificans</name>
    <dbReference type="NCBI Taxonomy" id="2734912"/>
    <lineage>
        <taxon>Bacteria</taxon>
        <taxon>Pseudomonadati</taxon>
        <taxon>Pseudomonadota</taxon>
        <taxon>Alphaproteobacteria</taxon>
        <taxon>Hyphomicrobiales</taxon>
        <taxon>Nitrobacteraceae</taxon>
        <taxon>Bradyrhizobium</taxon>
    </lineage>
</organism>
<evidence type="ECO:0000313" key="3">
    <source>
        <dbReference type="EMBL" id="MBR1137550.1"/>
    </source>
</evidence>
<dbReference type="SMART" id="SM00450">
    <property type="entry name" value="RHOD"/>
    <property type="match status" value="2"/>
</dbReference>
<keyword evidence="1" id="KW-0677">Repeat</keyword>
<dbReference type="SUPFAM" id="SSF52821">
    <property type="entry name" value="Rhodanese/Cell cycle control phosphatase"/>
    <property type="match status" value="2"/>
</dbReference>
<feature type="domain" description="Rhodanese" evidence="2">
    <location>
        <begin position="158"/>
        <end position="278"/>
    </location>
</feature>
<dbReference type="Gene3D" id="3.40.250.10">
    <property type="entry name" value="Rhodanese-like domain"/>
    <property type="match status" value="2"/>
</dbReference>
<dbReference type="Proteomes" id="UP001314635">
    <property type="component" value="Unassembled WGS sequence"/>
</dbReference>
<dbReference type="Pfam" id="PF00581">
    <property type="entry name" value="Rhodanese"/>
    <property type="match status" value="2"/>
</dbReference>
<dbReference type="PROSITE" id="PS50206">
    <property type="entry name" value="RHODANESE_3"/>
    <property type="match status" value="2"/>
</dbReference>
<accession>A0ABS5G899</accession>
<sequence length="291" mass="31314">MTDVLITAGELAELIKTEPCVVIDTRNPDAYGAGHLPGAVNVHEIFTYLATSTPEGIEELKTKFADAFGAAGLSGAETAVVYEQSMNSGFGQSCRGYFLLTMLGYPKVKVLHGGYDAWVATGLPITTDVPTPAKASFKIVPEAGSILIDAKAMLAAVGNPAIAILDVRDVDEWIGDSSSPYGKDFCPRKGRIPGAVWLEWYRMMKPTGEGPRFKSKDEILAECATVGINVDTPVYLYCFKGARASNTFLALKNAGVKDVRMYFGSWNEWSRDPSLPIEEGLPMPAMTSKAA</sequence>
<dbReference type="CDD" id="cd01449">
    <property type="entry name" value="TST_Repeat_2"/>
    <property type="match status" value="1"/>
</dbReference>
<evidence type="ECO:0000256" key="1">
    <source>
        <dbReference type="ARBA" id="ARBA00022737"/>
    </source>
</evidence>
<proteinExistence type="predicted"/>